<dbReference type="EnsemblPlants" id="TuG1812G0100002065.01.T01">
    <property type="protein sequence ID" value="TuG1812G0100002065.01.T01.cds460361"/>
    <property type="gene ID" value="TuG1812G0100002065.01"/>
</dbReference>
<accession>A0A8R7NZB2</accession>
<proteinExistence type="predicted"/>
<feature type="domain" description="Retrovirus-related Pol polyprotein from transposon TNT 1-94-like beta-barrel" evidence="2">
    <location>
        <begin position="1"/>
        <end position="75"/>
    </location>
</feature>
<dbReference type="Proteomes" id="UP000015106">
    <property type="component" value="Chromosome 1"/>
</dbReference>
<reference evidence="3" key="3">
    <citation type="submission" date="2022-06" db="UniProtKB">
        <authorList>
            <consortium name="EnsemblPlants"/>
        </authorList>
    </citation>
    <scope>IDENTIFICATION</scope>
</reference>
<dbReference type="Gramene" id="TuG1812G0100002065.01.T01">
    <property type="protein sequence ID" value="TuG1812G0100002065.01.T01.cds460361"/>
    <property type="gene ID" value="TuG1812G0100002065.01"/>
</dbReference>
<evidence type="ECO:0000313" key="4">
    <source>
        <dbReference type="Proteomes" id="UP000015106"/>
    </source>
</evidence>
<evidence type="ECO:0000259" key="2">
    <source>
        <dbReference type="Pfam" id="PF22936"/>
    </source>
</evidence>
<dbReference type="AlphaFoldDB" id="A0A8R7NZB2"/>
<evidence type="ECO:0000313" key="3">
    <source>
        <dbReference type="EnsemblPlants" id="TuG1812G0100002065.01.T01.cds460361"/>
    </source>
</evidence>
<reference evidence="4" key="1">
    <citation type="journal article" date="2013" name="Nature">
        <title>Draft genome of the wheat A-genome progenitor Triticum urartu.</title>
        <authorList>
            <person name="Ling H.Q."/>
            <person name="Zhao S."/>
            <person name="Liu D."/>
            <person name="Wang J."/>
            <person name="Sun H."/>
            <person name="Zhang C."/>
            <person name="Fan H."/>
            <person name="Li D."/>
            <person name="Dong L."/>
            <person name="Tao Y."/>
            <person name="Gao C."/>
            <person name="Wu H."/>
            <person name="Li Y."/>
            <person name="Cui Y."/>
            <person name="Guo X."/>
            <person name="Zheng S."/>
            <person name="Wang B."/>
            <person name="Yu K."/>
            <person name="Liang Q."/>
            <person name="Yang W."/>
            <person name="Lou X."/>
            <person name="Chen J."/>
            <person name="Feng M."/>
            <person name="Jian J."/>
            <person name="Zhang X."/>
            <person name="Luo G."/>
            <person name="Jiang Y."/>
            <person name="Liu J."/>
            <person name="Wang Z."/>
            <person name="Sha Y."/>
            <person name="Zhang B."/>
            <person name="Wu H."/>
            <person name="Tang D."/>
            <person name="Shen Q."/>
            <person name="Xue P."/>
            <person name="Zou S."/>
            <person name="Wang X."/>
            <person name="Liu X."/>
            <person name="Wang F."/>
            <person name="Yang Y."/>
            <person name="An X."/>
            <person name="Dong Z."/>
            <person name="Zhang K."/>
            <person name="Zhang X."/>
            <person name="Luo M.C."/>
            <person name="Dvorak J."/>
            <person name="Tong Y."/>
            <person name="Wang J."/>
            <person name="Yang H."/>
            <person name="Li Z."/>
            <person name="Wang D."/>
            <person name="Zhang A."/>
            <person name="Wang J."/>
        </authorList>
    </citation>
    <scope>NUCLEOTIDE SEQUENCE</scope>
    <source>
        <strain evidence="4">cv. G1812</strain>
    </source>
</reference>
<keyword evidence="4" id="KW-1185">Reference proteome</keyword>
<feature type="region of interest" description="Disordered" evidence="1">
    <location>
        <begin position="1"/>
        <end position="25"/>
    </location>
</feature>
<protein>
    <recommendedName>
        <fullName evidence="2">Retrovirus-related Pol polyprotein from transposon TNT 1-94-like beta-barrel domain-containing protein</fullName>
    </recommendedName>
</protein>
<dbReference type="InterPro" id="IPR054722">
    <property type="entry name" value="PolX-like_BBD"/>
</dbReference>
<organism evidence="3 4">
    <name type="scientific">Triticum urartu</name>
    <name type="common">Red wild einkorn</name>
    <name type="synonym">Crithodium urartu</name>
    <dbReference type="NCBI Taxonomy" id="4572"/>
    <lineage>
        <taxon>Eukaryota</taxon>
        <taxon>Viridiplantae</taxon>
        <taxon>Streptophyta</taxon>
        <taxon>Embryophyta</taxon>
        <taxon>Tracheophyta</taxon>
        <taxon>Spermatophyta</taxon>
        <taxon>Magnoliopsida</taxon>
        <taxon>Liliopsida</taxon>
        <taxon>Poales</taxon>
        <taxon>Poaceae</taxon>
        <taxon>BOP clade</taxon>
        <taxon>Pooideae</taxon>
        <taxon>Triticodae</taxon>
        <taxon>Triticeae</taxon>
        <taxon>Triticinae</taxon>
        <taxon>Triticum</taxon>
    </lineage>
</organism>
<sequence length="79" mass="8477">MDSGTSSHMTSNPGTLHSLRPSFPRDIIVGNGGRMPITHTGRGSLIANNSSLELHNVLLSSSIITNLLSVRRLTRDNPV</sequence>
<dbReference type="Pfam" id="PF22936">
    <property type="entry name" value="Pol_BBD"/>
    <property type="match status" value="1"/>
</dbReference>
<evidence type="ECO:0000256" key="1">
    <source>
        <dbReference type="SAM" id="MobiDB-lite"/>
    </source>
</evidence>
<name>A0A8R7NZB2_TRIUA</name>
<reference evidence="3" key="2">
    <citation type="submission" date="2018-03" db="EMBL/GenBank/DDBJ databases">
        <title>The Triticum urartu genome reveals the dynamic nature of wheat genome evolution.</title>
        <authorList>
            <person name="Ling H."/>
            <person name="Ma B."/>
            <person name="Shi X."/>
            <person name="Liu H."/>
            <person name="Dong L."/>
            <person name="Sun H."/>
            <person name="Cao Y."/>
            <person name="Gao Q."/>
            <person name="Zheng S."/>
            <person name="Li Y."/>
            <person name="Yu Y."/>
            <person name="Du H."/>
            <person name="Qi M."/>
            <person name="Li Y."/>
            <person name="Yu H."/>
            <person name="Cui Y."/>
            <person name="Wang N."/>
            <person name="Chen C."/>
            <person name="Wu H."/>
            <person name="Zhao Y."/>
            <person name="Zhang J."/>
            <person name="Li Y."/>
            <person name="Zhou W."/>
            <person name="Zhang B."/>
            <person name="Hu W."/>
            <person name="Eijk M."/>
            <person name="Tang J."/>
            <person name="Witsenboer H."/>
            <person name="Zhao S."/>
            <person name="Li Z."/>
            <person name="Zhang A."/>
            <person name="Wang D."/>
            <person name="Liang C."/>
        </authorList>
    </citation>
    <scope>NUCLEOTIDE SEQUENCE [LARGE SCALE GENOMIC DNA]</scope>
    <source>
        <strain evidence="3">cv. G1812</strain>
    </source>
</reference>
<feature type="compositionally biased region" description="Polar residues" evidence="1">
    <location>
        <begin position="1"/>
        <end position="15"/>
    </location>
</feature>